<feature type="domain" description="Beta-defensin" evidence="7">
    <location>
        <begin position="83"/>
        <end position="112"/>
    </location>
</feature>
<accession>A0A7J7FRK5</accession>
<keyword evidence="6" id="KW-0044">Antibiotic</keyword>
<protein>
    <recommendedName>
        <fullName evidence="6">Beta-defensin</fullName>
    </recommendedName>
</protein>
<sequence length="120" mass="13903">MKIPLFFSILFFFGVFVPPVGSDQHVNNHMPSSKTKCSRKFETLYSKLHTFSTIFEKAQYATVENDTARSKEYYPVFNWWNACRQLGGQCKNKCGDKEFGMSYCARPTTHCCLKECDPME</sequence>
<comment type="subcellular location">
    <subcellularLocation>
        <location evidence="1 6">Secreted</location>
    </subcellularLocation>
</comment>
<dbReference type="AlphaFoldDB" id="A0A7J7FRK5"/>
<dbReference type="InterPro" id="IPR025933">
    <property type="entry name" value="Beta_defensin_dom"/>
</dbReference>
<gene>
    <name evidence="8" type="ORF">HPG69_002531</name>
</gene>
<dbReference type="Pfam" id="PF13841">
    <property type="entry name" value="Defensin_beta_2"/>
    <property type="match status" value="1"/>
</dbReference>
<dbReference type="GO" id="GO:0042742">
    <property type="term" value="P:defense response to bacterium"/>
    <property type="evidence" value="ECO:0007669"/>
    <property type="project" value="UniProtKB-UniRule"/>
</dbReference>
<dbReference type="GO" id="GO:0045087">
    <property type="term" value="P:innate immune response"/>
    <property type="evidence" value="ECO:0007669"/>
    <property type="project" value="InterPro"/>
</dbReference>
<evidence type="ECO:0000256" key="5">
    <source>
        <dbReference type="ARBA" id="ARBA00023157"/>
    </source>
</evidence>
<feature type="signal peptide" evidence="6">
    <location>
        <begin position="1"/>
        <end position="22"/>
    </location>
</feature>
<keyword evidence="5" id="KW-1015">Disulfide bond</keyword>
<dbReference type="Proteomes" id="UP000551758">
    <property type="component" value="Unassembled WGS sequence"/>
</dbReference>
<comment type="caution">
    <text evidence="8">The sequence shown here is derived from an EMBL/GenBank/DDBJ whole genome shotgun (WGS) entry which is preliminary data.</text>
</comment>
<name>A0A7J7FRK5_DICBM</name>
<comment type="function">
    <text evidence="6">Has antibacterial activity.</text>
</comment>
<evidence type="ECO:0000256" key="3">
    <source>
        <dbReference type="ARBA" id="ARBA00022525"/>
    </source>
</evidence>
<dbReference type="GO" id="GO:0005576">
    <property type="term" value="C:extracellular region"/>
    <property type="evidence" value="ECO:0007669"/>
    <property type="project" value="UniProtKB-SubCell"/>
</dbReference>
<evidence type="ECO:0000256" key="2">
    <source>
        <dbReference type="ARBA" id="ARBA00007371"/>
    </source>
</evidence>
<keyword evidence="6" id="KW-0929">Antimicrobial</keyword>
<organism evidence="8 9">
    <name type="scientific">Diceros bicornis minor</name>
    <name type="common">South-central black rhinoceros</name>
    <dbReference type="NCBI Taxonomy" id="77932"/>
    <lineage>
        <taxon>Eukaryota</taxon>
        <taxon>Metazoa</taxon>
        <taxon>Chordata</taxon>
        <taxon>Craniata</taxon>
        <taxon>Vertebrata</taxon>
        <taxon>Euteleostomi</taxon>
        <taxon>Mammalia</taxon>
        <taxon>Eutheria</taxon>
        <taxon>Laurasiatheria</taxon>
        <taxon>Perissodactyla</taxon>
        <taxon>Rhinocerotidae</taxon>
        <taxon>Diceros</taxon>
    </lineage>
</organism>
<dbReference type="EMBL" id="JACDTQ010000017">
    <property type="protein sequence ID" value="KAF5929806.1"/>
    <property type="molecule type" value="Genomic_DNA"/>
</dbReference>
<proteinExistence type="inferred from homology"/>
<keyword evidence="6" id="KW-0211">Defensin</keyword>
<evidence type="ECO:0000313" key="9">
    <source>
        <dbReference type="Proteomes" id="UP000551758"/>
    </source>
</evidence>
<keyword evidence="9" id="KW-1185">Reference proteome</keyword>
<evidence type="ECO:0000259" key="7">
    <source>
        <dbReference type="Pfam" id="PF13841"/>
    </source>
</evidence>
<reference evidence="8 9" key="1">
    <citation type="journal article" date="2020" name="Mol. Biol. Evol.">
        <title>Interspecific Gene Flow and the Evolution of Specialization in Black and White Rhinoceros.</title>
        <authorList>
            <person name="Moodley Y."/>
            <person name="Westbury M.V."/>
            <person name="Russo I.M."/>
            <person name="Gopalakrishnan S."/>
            <person name="Rakotoarivelo A."/>
            <person name="Olsen R.A."/>
            <person name="Prost S."/>
            <person name="Tunstall T."/>
            <person name="Ryder O.A."/>
            <person name="Dalen L."/>
            <person name="Bruford M.W."/>
        </authorList>
    </citation>
    <scope>NUCLEOTIDE SEQUENCE [LARGE SCALE GENOMIC DNA]</scope>
    <source>
        <strain evidence="8">SBR-YM</strain>
        <tissue evidence="8">Skin</tissue>
    </source>
</reference>
<evidence type="ECO:0000313" key="8">
    <source>
        <dbReference type="EMBL" id="KAF5929806.1"/>
    </source>
</evidence>
<comment type="similarity">
    <text evidence="2 6">Belongs to the beta-defensin family.</text>
</comment>
<evidence type="ECO:0000256" key="1">
    <source>
        <dbReference type="ARBA" id="ARBA00004613"/>
    </source>
</evidence>
<feature type="chain" id="PRO_5041019139" description="Beta-defensin" evidence="6">
    <location>
        <begin position="23"/>
        <end position="120"/>
    </location>
</feature>
<evidence type="ECO:0000256" key="6">
    <source>
        <dbReference type="RuleBase" id="RU231113"/>
    </source>
</evidence>
<keyword evidence="4 6" id="KW-0732">Signal</keyword>
<evidence type="ECO:0000256" key="4">
    <source>
        <dbReference type="ARBA" id="ARBA00022729"/>
    </source>
</evidence>
<keyword evidence="3 6" id="KW-0964">Secreted</keyword>